<evidence type="ECO:0000256" key="7">
    <source>
        <dbReference type="ARBA" id="ARBA00022490"/>
    </source>
</evidence>
<dbReference type="NCBIfam" id="NF000648">
    <property type="entry name" value="PRK00026.1"/>
    <property type="match status" value="1"/>
</dbReference>
<proteinExistence type="inferred from homology"/>
<dbReference type="GO" id="GO:0032259">
    <property type="term" value="P:methylation"/>
    <property type="evidence" value="ECO:0007669"/>
    <property type="project" value="UniProtKB-KW"/>
</dbReference>
<dbReference type="EC" id="2.1.1.228" evidence="5 15"/>
<keyword evidence="9 15" id="KW-0808">Transferase</keyword>
<gene>
    <name evidence="15 18" type="primary">trmD</name>
    <name evidence="18" type="ORF">MAF45_03585</name>
</gene>
<evidence type="ECO:0000256" key="5">
    <source>
        <dbReference type="ARBA" id="ARBA00012807"/>
    </source>
</evidence>
<comment type="function">
    <text evidence="1 15 16">Specifically methylates guanosine-37 in various tRNAs.</text>
</comment>
<dbReference type="InterPro" id="IPR029028">
    <property type="entry name" value="Alpha/beta_knot_MTases"/>
</dbReference>
<dbReference type="RefSeq" id="WP_237978181.1">
    <property type="nucleotide sequence ID" value="NZ_JAKNCT010000003.1"/>
</dbReference>
<evidence type="ECO:0000256" key="13">
    <source>
        <dbReference type="ARBA" id="ARBA00033392"/>
    </source>
</evidence>
<accession>A0ABS9MPQ2</accession>
<dbReference type="PANTHER" id="PTHR46417:SF1">
    <property type="entry name" value="TRNA (GUANINE-N(1)-)-METHYLTRANSFERASE"/>
    <property type="match status" value="1"/>
</dbReference>
<evidence type="ECO:0000259" key="17">
    <source>
        <dbReference type="Pfam" id="PF01746"/>
    </source>
</evidence>
<dbReference type="InterPro" id="IPR029026">
    <property type="entry name" value="tRNA_m1G_MTases_N"/>
</dbReference>
<evidence type="ECO:0000313" key="19">
    <source>
        <dbReference type="Proteomes" id="UP001297600"/>
    </source>
</evidence>
<evidence type="ECO:0000313" key="18">
    <source>
        <dbReference type="EMBL" id="MCG5030527.1"/>
    </source>
</evidence>
<dbReference type="InterPro" id="IPR023148">
    <property type="entry name" value="tRNA_m1G_MeTrfase_C_sf"/>
</dbReference>
<comment type="subunit">
    <text evidence="4 15 16">Homodimer.</text>
</comment>
<dbReference type="Gene3D" id="1.10.1270.20">
    <property type="entry name" value="tRNA(m1g37)methyltransferase, domain 2"/>
    <property type="match status" value="1"/>
</dbReference>
<dbReference type="Gene3D" id="3.40.1280.10">
    <property type="match status" value="1"/>
</dbReference>
<dbReference type="HAMAP" id="MF_00605">
    <property type="entry name" value="TrmD"/>
    <property type="match status" value="1"/>
</dbReference>
<evidence type="ECO:0000256" key="3">
    <source>
        <dbReference type="ARBA" id="ARBA00007630"/>
    </source>
</evidence>
<keyword evidence="8 15" id="KW-0489">Methyltransferase</keyword>
<feature type="binding site" evidence="15">
    <location>
        <position position="113"/>
    </location>
    <ligand>
        <name>S-adenosyl-L-methionine</name>
        <dbReference type="ChEBI" id="CHEBI:59789"/>
    </ligand>
</feature>
<keyword evidence="11 15" id="KW-0819">tRNA processing</keyword>
<dbReference type="SUPFAM" id="SSF75217">
    <property type="entry name" value="alpha/beta knot"/>
    <property type="match status" value="1"/>
</dbReference>
<name>A0ABS9MPQ2_9BURK</name>
<feature type="binding site" evidence="15">
    <location>
        <begin position="133"/>
        <end position="138"/>
    </location>
    <ligand>
        <name>S-adenosyl-L-methionine</name>
        <dbReference type="ChEBI" id="CHEBI:59789"/>
    </ligand>
</feature>
<evidence type="ECO:0000256" key="9">
    <source>
        <dbReference type="ARBA" id="ARBA00022679"/>
    </source>
</evidence>
<dbReference type="PANTHER" id="PTHR46417">
    <property type="entry name" value="TRNA (GUANINE-N(1)-)-METHYLTRANSFERASE"/>
    <property type="match status" value="1"/>
</dbReference>
<dbReference type="InterPro" id="IPR016009">
    <property type="entry name" value="tRNA_MeTrfase_TRMD/TRM10"/>
</dbReference>
<evidence type="ECO:0000256" key="16">
    <source>
        <dbReference type="RuleBase" id="RU003464"/>
    </source>
</evidence>
<feature type="domain" description="tRNA methyltransferase TRMD/TRM10-type" evidence="17">
    <location>
        <begin position="1"/>
        <end position="224"/>
    </location>
</feature>
<dbReference type="PIRSF" id="PIRSF000386">
    <property type="entry name" value="tRNA_mtase"/>
    <property type="match status" value="1"/>
</dbReference>
<dbReference type="Proteomes" id="UP001297600">
    <property type="component" value="Unassembled WGS sequence"/>
</dbReference>
<keyword evidence="7 15" id="KW-0963">Cytoplasm</keyword>
<keyword evidence="10 15" id="KW-0949">S-adenosyl-L-methionine</keyword>
<dbReference type="CDD" id="cd18080">
    <property type="entry name" value="TrmD-like"/>
    <property type="match status" value="1"/>
</dbReference>
<dbReference type="NCBIfam" id="TIGR00088">
    <property type="entry name" value="trmD"/>
    <property type="match status" value="1"/>
</dbReference>
<dbReference type="EMBL" id="JAKNCT010000003">
    <property type="protein sequence ID" value="MCG5030527.1"/>
    <property type="molecule type" value="Genomic_DNA"/>
</dbReference>
<dbReference type="InterPro" id="IPR002649">
    <property type="entry name" value="tRNA_m1G_MeTrfase_TrmD"/>
</dbReference>
<comment type="catalytic activity">
    <reaction evidence="14 15 16">
        <text>guanosine(37) in tRNA + S-adenosyl-L-methionine = N(1)-methylguanosine(37) in tRNA + S-adenosyl-L-homocysteine + H(+)</text>
        <dbReference type="Rhea" id="RHEA:36899"/>
        <dbReference type="Rhea" id="RHEA-COMP:10145"/>
        <dbReference type="Rhea" id="RHEA-COMP:10147"/>
        <dbReference type="ChEBI" id="CHEBI:15378"/>
        <dbReference type="ChEBI" id="CHEBI:57856"/>
        <dbReference type="ChEBI" id="CHEBI:59789"/>
        <dbReference type="ChEBI" id="CHEBI:73542"/>
        <dbReference type="ChEBI" id="CHEBI:74269"/>
        <dbReference type="EC" id="2.1.1.228"/>
    </reaction>
</comment>
<evidence type="ECO:0000256" key="11">
    <source>
        <dbReference type="ARBA" id="ARBA00022694"/>
    </source>
</evidence>
<dbReference type="Pfam" id="PF01746">
    <property type="entry name" value="tRNA_m1G_MT"/>
    <property type="match status" value="1"/>
</dbReference>
<evidence type="ECO:0000256" key="15">
    <source>
        <dbReference type="HAMAP-Rule" id="MF_00605"/>
    </source>
</evidence>
<comment type="subcellular location">
    <subcellularLocation>
        <location evidence="2 15 16">Cytoplasm</location>
    </subcellularLocation>
</comment>
<reference evidence="18 19" key="1">
    <citation type="submission" date="2022-02" db="EMBL/GenBank/DDBJ databases">
        <title>Mesosutterella porci, a novel member of the family Sutterellaceae from pig feces.</title>
        <authorList>
            <person name="Wylensek D."/>
            <person name="Clavel T."/>
        </authorList>
    </citation>
    <scope>NUCLEOTIDE SEQUENCE [LARGE SCALE GENOMIC DNA]</scope>
    <source>
        <strain evidence="19">oilRF-744-wt-GAM-9</strain>
    </source>
</reference>
<protein>
    <recommendedName>
        <fullName evidence="6 15">tRNA (guanine-N(1)-)-methyltransferase</fullName>
        <ecNumber evidence="5 15">2.1.1.228</ecNumber>
    </recommendedName>
    <alternativeName>
        <fullName evidence="12 15">M1G-methyltransferase</fullName>
    </alternativeName>
    <alternativeName>
        <fullName evidence="13 15">tRNA [GM37] methyltransferase</fullName>
    </alternativeName>
</protein>
<comment type="similarity">
    <text evidence="3 15 16">Belongs to the RNA methyltransferase TrmD family.</text>
</comment>
<keyword evidence="19" id="KW-1185">Reference proteome</keyword>
<evidence type="ECO:0000256" key="6">
    <source>
        <dbReference type="ARBA" id="ARBA00014679"/>
    </source>
</evidence>
<evidence type="ECO:0000256" key="1">
    <source>
        <dbReference type="ARBA" id="ARBA00002634"/>
    </source>
</evidence>
<organism evidence="18 19">
    <name type="scientific">Mesosutterella porci</name>
    <dbReference type="NCBI Taxonomy" id="2915351"/>
    <lineage>
        <taxon>Bacteria</taxon>
        <taxon>Pseudomonadati</taxon>
        <taxon>Pseudomonadota</taxon>
        <taxon>Betaproteobacteria</taxon>
        <taxon>Burkholderiales</taxon>
        <taxon>Sutterellaceae</taxon>
        <taxon>Mesosutterella</taxon>
    </lineage>
</organism>
<evidence type="ECO:0000256" key="4">
    <source>
        <dbReference type="ARBA" id="ARBA00011738"/>
    </source>
</evidence>
<evidence type="ECO:0000256" key="12">
    <source>
        <dbReference type="ARBA" id="ARBA00029736"/>
    </source>
</evidence>
<evidence type="ECO:0000256" key="14">
    <source>
        <dbReference type="ARBA" id="ARBA00047783"/>
    </source>
</evidence>
<evidence type="ECO:0000256" key="2">
    <source>
        <dbReference type="ARBA" id="ARBA00004496"/>
    </source>
</evidence>
<evidence type="ECO:0000256" key="8">
    <source>
        <dbReference type="ARBA" id="ARBA00022603"/>
    </source>
</evidence>
<sequence>MRFDVVTLFPEMFAAVSECGITSRAMKRGLWQLGLWNPRDQTHDPHRTVDDRPFGGGPGMVLMAEPLALTLEAIRASGNAGRVVSFAPGGRPLADADIARFAREDAPLVLVCGRYEGIDQRFLDEFVDEQFCIGDFVLSGGELPALCLIDAVVRRLPGAIKELSAEDESFATGLLDEPHYTRPELWRGHPVPEVLLSGNHAVVERWNRDRALEATCAVRPDLIKIARSCGKLSREDERTLRAIARAAREKADASKEA</sequence>
<evidence type="ECO:0000256" key="10">
    <source>
        <dbReference type="ARBA" id="ARBA00022691"/>
    </source>
</evidence>
<dbReference type="GO" id="GO:0052906">
    <property type="term" value="F:tRNA (guanine(37)-N1)-methyltransferase activity"/>
    <property type="evidence" value="ECO:0007669"/>
    <property type="project" value="UniProtKB-EC"/>
</dbReference>
<comment type="caution">
    <text evidence="18">The sequence shown here is derived from an EMBL/GenBank/DDBJ whole genome shotgun (WGS) entry which is preliminary data.</text>
</comment>